<dbReference type="EMBL" id="LVWG01000022">
    <property type="protein sequence ID" value="KZK74550.1"/>
    <property type="molecule type" value="Genomic_DNA"/>
</dbReference>
<evidence type="ECO:0000256" key="10">
    <source>
        <dbReference type="RuleBase" id="RU004481"/>
    </source>
</evidence>
<keyword evidence="3 8" id="KW-0690">Ribosome biogenesis</keyword>
<keyword evidence="6 8" id="KW-0342">GTP-binding</keyword>
<accession>A0A165LXH3</accession>
<dbReference type="Pfam" id="PF01926">
    <property type="entry name" value="MMR_HSR1"/>
    <property type="match status" value="2"/>
</dbReference>
<dbReference type="Proteomes" id="UP000076481">
    <property type="component" value="Unassembled WGS sequence"/>
</dbReference>
<dbReference type="NCBIfam" id="TIGR00231">
    <property type="entry name" value="small_GTP"/>
    <property type="match status" value="2"/>
</dbReference>
<dbReference type="HAMAP" id="MF_00195">
    <property type="entry name" value="GTPase_Der"/>
    <property type="match status" value="1"/>
</dbReference>
<feature type="binding site" evidence="8">
    <location>
        <begin position="183"/>
        <end position="190"/>
    </location>
    <ligand>
        <name>GTP</name>
        <dbReference type="ChEBI" id="CHEBI:37565"/>
        <label>2</label>
    </ligand>
</feature>
<comment type="function">
    <text evidence="8 10">GTPase that plays an essential role in the late steps of ribosome biogenesis.</text>
</comment>
<evidence type="ECO:0000259" key="11">
    <source>
        <dbReference type="PROSITE" id="PS51712"/>
    </source>
</evidence>
<reference evidence="12 13" key="1">
    <citation type="submission" date="2016-03" db="EMBL/GenBank/DDBJ databases">
        <title>Speciation and ecological success in dimly lit waters: horizontal gene transfer in a green sulfur bacteria bloom unveiled by metagenomic assembly.</title>
        <authorList>
            <person name="Llorens-Mares T."/>
            <person name="Liu Z."/>
            <person name="Allen L.Z."/>
            <person name="Rusch D.B."/>
            <person name="Craig M.T."/>
            <person name="Dupont C.L."/>
            <person name="Bryant D.A."/>
            <person name="Casamayor E.O."/>
        </authorList>
    </citation>
    <scope>NUCLEOTIDE SEQUENCE [LARGE SCALE GENOMIC DNA]</scope>
    <source>
        <strain evidence="12">CIII</strain>
    </source>
</reference>
<protein>
    <recommendedName>
        <fullName evidence="2 8">GTPase Der</fullName>
    </recommendedName>
    <alternativeName>
        <fullName evidence="7 8">GTP-binding protein EngA</fullName>
    </alternativeName>
</protein>
<sequence>MKPLIALVGRPNVGKSTLFNRILREKAAIVDPTPGVTRDRHIAEGHWQGREFRLMDTGGYAPEDGVISTAMLEQTMMAIHDADIIIFLTDVRSGLSYDDLELAKILKRNFSDKPTFLAVNKAESPQLAIEAASFVSTGFTEPWAISARDGSGVADLLDEILLNFPESDGPPEEDGAIRLAVIGRPNVGKSSFVNALLGTNRQIVSSIPGTTRDAIDTRFTRKQQEFLLIDTAGLRKRTKISAGIEYYSSLRSERAIERCEVAIVMLDATPGIEKQDLKIINIAAERKRGVLLLVNKWDLVEKDSKTSKLYEETLRSHMGNLSYVPVIFTSALTKKNLYRAIDTAKEISQNRSRKISTSALNRFLEEALAANHPSTRTGKELKIKYMTQIEAPWPVFAFFCNNPELVQTNFRKFLENKLREKFSLEGVTISLRFMQK</sequence>
<feature type="domain" description="EngA-type G" evidence="11">
    <location>
        <begin position="3"/>
        <end position="168"/>
    </location>
</feature>
<proteinExistence type="inferred from homology"/>
<dbReference type="InterPro" id="IPR032859">
    <property type="entry name" value="KH_dom-like"/>
</dbReference>
<gene>
    <name evidence="8" type="primary">der</name>
    <name evidence="12" type="ORF">A3K90_02200</name>
</gene>
<dbReference type="InterPro" id="IPR031166">
    <property type="entry name" value="G_ENGA"/>
</dbReference>
<dbReference type="SUPFAM" id="SSF52540">
    <property type="entry name" value="P-loop containing nucleoside triphosphate hydrolases"/>
    <property type="match status" value="2"/>
</dbReference>
<dbReference type="Pfam" id="PF14714">
    <property type="entry name" value="KH_dom-like"/>
    <property type="match status" value="1"/>
</dbReference>
<feature type="binding site" evidence="8">
    <location>
        <begin position="120"/>
        <end position="123"/>
    </location>
    <ligand>
        <name>GTP</name>
        <dbReference type="ChEBI" id="CHEBI:37565"/>
        <label>1</label>
    </ligand>
</feature>
<feature type="binding site" evidence="8">
    <location>
        <begin position="56"/>
        <end position="60"/>
    </location>
    <ligand>
        <name>GTP</name>
        <dbReference type="ChEBI" id="CHEBI:37565"/>
        <label>1</label>
    </ligand>
</feature>
<dbReference type="InterPro" id="IPR005225">
    <property type="entry name" value="Small_GTP-bd"/>
</dbReference>
<comment type="similarity">
    <text evidence="1 8 9 10">Belongs to the TRAFAC class TrmE-Era-EngA-EngB-Septin-like GTPase superfamily. EngA (Der) GTPase family.</text>
</comment>
<dbReference type="Gene3D" id="3.40.50.300">
    <property type="entry name" value="P-loop containing nucleotide triphosphate hydrolases"/>
    <property type="match status" value="2"/>
</dbReference>
<dbReference type="CDD" id="cd01895">
    <property type="entry name" value="EngA2"/>
    <property type="match status" value="1"/>
</dbReference>
<feature type="binding site" evidence="8">
    <location>
        <begin position="9"/>
        <end position="16"/>
    </location>
    <ligand>
        <name>GTP</name>
        <dbReference type="ChEBI" id="CHEBI:37565"/>
        <label>1</label>
    </ligand>
</feature>
<dbReference type="RefSeq" id="WP_303681286.1">
    <property type="nucleotide sequence ID" value="NZ_LVWG01000022.1"/>
</dbReference>
<dbReference type="GO" id="GO:0042254">
    <property type="term" value="P:ribosome biogenesis"/>
    <property type="evidence" value="ECO:0007669"/>
    <property type="project" value="UniProtKB-KW"/>
</dbReference>
<dbReference type="PROSITE" id="PS51712">
    <property type="entry name" value="G_ENGA"/>
    <property type="match status" value="2"/>
</dbReference>
<evidence type="ECO:0000256" key="6">
    <source>
        <dbReference type="ARBA" id="ARBA00023134"/>
    </source>
</evidence>
<dbReference type="PANTHER" id="PTHR43834:SF6">
    <property type="entry name" value="GTPASE DER"/>
    <property type="match status" value="1"/>
</dbReference>
<dbReference type="AlphaFoldDB" id="A0A165LXH3"/>
<dbReference type="GO" id="GO:0043022">
    <property type="term" value="F:ribosome binding"/>
    <property type="evidence" value="ECO:0007669"/>
    <property type="project" value="TreeGrafter"/>
</dbReference>
<evidence type="ECO:0000256" key="8">
    <source>
        <dbReference type="HAMAP-Rule" id="MF_00195"/>
    </source>
</evidence>
<evidence type="ECO:0000256" key="9">
    <source>
        <dbReference type="PROSITE-ProRule" id="PRU01049"/>
    </source>
</evidence>
<organism evidence="12 13">
    <name type="scientific">Pelodictyon luteolum</name>
    <dbReference type="NCBI Taxonomy" id="1100"/>
    <lineage>
        <taxon>Bacteria</taxon>
        <taxon>Pseudomonadati</taxon>
        <taxon>Chlorobiota</taxon>
        <taxon>Chlorobiia</taxon>
        <taxon>Chlorobiales</taxon>
        <taxon>Chlorobiaceae</taxon>
        <taxon>Chlorobium/Pelodictyon group</taxon>
        <taxon>Pelodictyon</taxon>
    </lineage>
</organism>
<dbReference type="Gene3D" id="3.30.300.20">
    <property type="match status" value="1"/>
</dbReference>
<evidence type="ECO:0000256" key="4">
    <source>
        <dbReference type="ARBA" id="ARBA00022737"/>
    </source>
</evidence>
<evidence type="ECO:0000256" key="1">
    <source>
        <dbReference type="ARBA" id="ARBA00008279"/>
    </source>
</evidence>
<dbReference type="FunFam" id="3.40.50.300:FF:000040">
    <property type="entry name" value="GTPase Der"/>
    <property type="match status" value="1"/>
</dbReference>
<feature type="binding site" evidence="8">
    <location>
        <begin position="295"/>
        <end position="298"/>
    </location>
    <ligand>
        <name>GTP</name>
        <dbReference type="ChEBI" id="CHEBI:37565"/>
        <label>2</label>
    </ligand>
</feature>
<evidence type="ECO:0000256" key="7">
    <source>
        <dbReference type="ARBA" id="ARBA00032345"/>
    </source>
</evidence>
<evidence type="ECO:0000256" key="2">
    <source>
        <dbReference type="ARBA" id="ARBA00020953"/>
    </source>
</evidence>
<dbReference type="InterPro" id="IPR027417">
    <property type="entry name" value="P-loop_NTPase"/>
</dbReference>
<evidence type="ECO:0000313" key="12">
    <source>
        <dbReference type="EMBL" id="KZK74550.1"/>
    </source>
</evidence>
<feature type="binding site" evidence="8">
    <location>
        <begin position="230"/>
        <end position="234"/>
    </location>
    <ligand>
        <name>GTP</name>
        <dbReference type="ChEBI" id="CHEBI:37565"/>
        <label>2</label>
    </ligand>
</feature>
<dbReference type="InterPro" id="IPR016484">
    <property type="entry name" value="GTPase_Der"/>
</dbReference>
<comment type="subunit">
    <text evidence="8">Associates with the 50S ribosomal subunit.</text>
</comment>
<evidence type="ECO:0000313" key="13">
    <source>
        <dbReference type="Proteomes" id="UP000076481"/>
    </source>
</evidence>
<dbReference type="NCBIfam" id="TIGR03594">
    <property type="entry name" value="GTPase_EngA"/>
    <property type="match status" value="1"/>
</dbReference>
<dbReference type="PANTHER" id="PTHR43834">
    <property type="entry name" value="GTPASE DER"/>
    <property type="match status" value="1"/>
</dbReference>
<feature type="domain" description="EngA-type G" evidence="11">
    <location>
        <begin position="177"/>
        <end position="352"/>
    </location>
</feature>
<comment type="caution">
    <text evidence="12">The sequence shown here is derived from an EMBL/GenBank/DDBJ whole genome shotgun (WGS) entry which is preliminary data.</text>
</comment>
<dbReference type="FunFam" id="3.30.300.20:FF:000004">
    <property type="entry name" value="GTPase Der"/>
    <property type="match status" value="1"/>
</dbReference>
<dbReference type="InterPro" id="IPR006073">
    <property type="entry name" value="GTP-bd"/>
</dbReference>
<evidence type="ECO:0000256" key="3">
    <source>
        <dbReference type="ARBA" id="ARBA00022517"/>
    </source>
</evidence>
<dbReference type="PRINTS" id="PR00326">
    <property type="entry name" value="GTP1OBG"/>
</dbReference>
<keyword evidence="4 10" id="KW-0677">Repeat</keyword>
<dbReference type="PIRSF" id="PIRSF006485">
    <property type="entry name" value="GTP-binding_EngA"/>
    <property type="match status" value="1"/>
</dbReference>
<dbReference type="GO" id="GO:0005525">
    <property type="term" value="F:GTP binding"/>
    <property type="evidence" value="ECO:0007669"/>
    <property type="project" value="UniProtKB-UniRule"/>
</dbReference>
<dbReference type="CDD" id="cd01894">
    <property type="entry name" value="EngA1"/>
    <property type="match status" value="1"/>
</dbReference>
<keyword evidence="5 8" id="KW-0547">Nucleotide-binding</keyword>
<dbReference type="InterPro" id="IPR015946">
    <property type="entry name" value="KH_dom-like_a/b"/>
</dbReference>
<name>A0A165LXH3_PELLU</name>
<evidence type="ECO:0000256" key="5">
    <source>
        <dbReference type="ARBA" id="ARBA00022741"/>
    </source>
</evidence>